<evidence type="ECO:0000256" key="3">
    <source>
        <dbReference type="ARBA" id="ARBA00023125"/>
    </source>
</evidence>
<evidence type="ECO:0000256" key="2">
    <source>
        <dbReference type="ARBA" id="ARBA00023067"/>
    </source>
</evidence>
<dbReference type="Proteomes" id="UP000241762">
    <property type="component" value="Chromosome"/>
</dbReference>
<dbReference type="SUPFAM" id="SSF47729">
    <property type="entry name" value="IHF-like DNA-binding proteins"/>
    <property type="match status" value="1"/>
</dbReference>
<dbReference type="InterPro" id="IPR000119">
    <property type="entry name" value="Hist_DNA-bd"/>
</dbReference>
<accession>A0A2P1P7J3</accession>
<keyword evidence="6" id="KW-1185">Reference proteome</keyword>
<gene>
    <name evidence="5" type="ORF">phytr_2820</name>
</gene>
<dbReference type="EMBL" id="CP027845">
    <property type="protein sequence ID" value="AVP87238.1"/>
    <property type="molecule type" value="Genomic_DNA"/>
</dbReference>
<keyword evidence="3 5" id="KW-0238">DNA-binding</keyword>
<dbReference type="GO" id="GO:0003677">
    <property type="term" value="F:DNA binding"/>
    <property type="evidence" value="ECO:0007669"/>
    <property type="project" value="UniProtKB-KW"/>
</dbReference>
<dbReference type="GO" id="GO:0005829">
    <property type="term" value="C:cytosol"/>
    <property type="evidence" value="ECO:0007669"/>
    <property type="project" value="TreeGrafter"/>
</dbReference>
<dbReference type="AlphaFoldDB" id="A0A2P1P7J3"/>
<keyword evidence="2" id="KW-0226">DNA condensation</keyword>
<organism evidence="5 6">
    <name type="scientific">Candidatus Phycorickettsia trachydisci</name>
    <dbReference type="NCBI Taxonomy" id="2115978"/>
    <lineage>
        <taxon>Bacteria</taxon>
        <taxon>Pseudomonadati</taxon>
        <taxon>Pseudomonadota</taxon>
        <taxon>Alphaproteobacteria</taxon>
        <taxon>Rickettsiales</taxon>
        <taxon>Rickettsiaceae</taxon>
        <taxon>Candidatus Phycorickettsia</taxon>
    </lineage>
</organism>
<dbReference type="PRINTS" id="PR01727">
    <property type="entry name" value="DNABINDINGHU"/>
</dbReference>
<evidence type="ECO:0000256" key="4">
    <source>
        <dbReference type="RuleBase" id="RU003939"/>
    </source>
</evidence>
<dbReference type="KEGG" id="ptc:phytr_2820"/>
<dbReference type="CDD" id="cd13831">
    <property type="entry name" value="HU"/>
    <property type="match status" value="1"/>
</dbReference>
<name>A0A2P1P7J3_9RICK</name>
<proteinExistence type="inferred from homology"/>
<dbReference type="PANTHER" id="PTHR33175">
    <property type="entry name" value="DNA-BINDING PROTEIN HU"/>
    <property type="match status" value="1"/>
</dbReference>
<dbReference type="InterPro" id="IPR010992">
    <property type="entry name" value="IHF-like_DNA-bd_dom_sf"/>
</dbReference>
<evidence type="ECO:0000313" key="6">
    <source>
        <dbReference type="Proteomes" id="UP000241762"/>
    </source>
</evidence>
<evidence type="ECO:0000313" key="5">
    <source>
        <dbReference type="EMBL" id="AVP87238.1"/>
    </source>
</evidence>
<reference evidence="5 6" key="1">
    <citation type="submission" date="2018-03" db="EMBL/GenBank/DDBJ databases">
        <title>A gene transfer event suggests a long-term partnership between eustigmatophyte algae and a novel lineage of endosymbiotic bacteria.</title>
        <authorList>
            <person name="Yurchenko T."/>
            <person name="Sevcikova T."/>
            <person name="Pribyl P."/>
            <person name="El Karkouri K."/>
            <person name="Klimes V."/>
            <person name="Amaral R."/>
            <person name="Zbrankova V."/>
            <person name="Kim E."/>
            <person name="Raoult D."/>
            <person name="Santos L.M.A."/>
            <person name="Elias M."/>
        </authorList>
    </citation>
    <scope>NUCLEOTIDE SEQUENCE [LARGE SCALE GENOMIC DNA]</scope>
    <source>
        <strain evidence="5">CCALA 838</strain>
    </source>
</reference>
<protein>
    <submittedName>
        <fullName evidence="5">DNA-binding protein HU</fullName>
    </submittedName>
</protein>
<comment type="similarity">
    <text evidence="1 4">Belongs to the bacterial histone-like protein family.</text>
</comment>
<dbReference type="PANTHER" id="PTHR33175:SF3">
    <property type="entry name" value="DNA-BINDING PROTEIN HU-BETA"/>
    <property type="match status" value="1"/>
</dbReference>
<evidence type="ECO:0000256" key="1">
    <source>
        <dbReference type="ARBA" id="ARBA00010529"/>
    </source>
</evidence>
<dbReference type="SMART" id="SM00411">
    <property type="entry name" value="BHL"/>
    <property type="match status" value="1"/>
</dbReference>
<sequence>MNKEEFIAFIAKEKSVTKKAADEIISNFVDSVISAMEKGQSVNLIGFGSFYLIPMKARKGVNPKTKAPMMIDAYVKPNFKPGQWLKTAANKSNKK</sequence>
<dbReference type="OrthoDB" id="9799835at2"/>
<dbReference type="Gene3D" id="4.10.520.10">
    <property type="entry name" value="IHF-like DNA-binding proteins"/>
    <property type="match status" value="1"/>
</dbReference>
<dbReference type="GO" id="GO:0030527">
    <property type="term" value="F:structural constituent of chromatin"/>
    <property type="evidence" value="ECO:0007669"/>
    <property type="project" value="InterPro"/>
</dbReference>
<dbReference type="GO" id="GO:0030261">
    <property type="term" value="P:chromosome condensation"/>
    <property type="evidence" value="ECO:0007669"/>
    <property type="project" value="UniProtKB-KW"/>
</dbReference>
<dbReference type="Pfam" id="PF00216">
    <property type="entry name" value="Bac_DNA_binding"/>
    <property type="match status" value="1"/>
</dbReference>
<dbReference type="RefSeq" id="WP_106874106.1">
    <property type="nucleotide sequence ID" value="NZ_CP027845.1"/>
</dbReference>